<protein>
    <submittedName>
        <fullName evidence="1">Uncharacterized protein</fullName>
    </submittedName>
</protein>
<dbReference type="InterPro" id="IPR050892">
    <property type="entry name" value="ADP-ribose_metab_enzymes"/>
</dbReference>
<sequence length="112" mass="12881">MQESGENLPPNAENLRHVLTRYNDGGDDPNKMIQLLPGAYIKASNYLQNHKDTRSNFNKVADLVEGFESSYGLELLSTVHWVINNNNLNSFQNLVDTIYEWNDRKKNHCKSN</sequence>
<name>A0A5C1QF16_9SPIO</name>
<evidence type="ECO:0000313" key="1">
    <source>
        <dbReference type="EMBL" id="QEN05609.1"/>
    </source>
</evidence>
<dbReference type="RefSeq" id="WP_149568845.1">
    <property type="nucleotide sequence ID" value="NZ_CP035807.1"/>
</dbReference>
<proteinExistence type="predicted"/>
<dbReference type="Proteomes" id="UP000323824">
    <property type="component" value="Chromosome"/>
</dbReference>
<dbReference type="OrthoDB" id="9780211at2"/>
<dbReference type="AlphaFoldDB" id="A0A5C1QF16"/>
<reference evidence="1 2" key="2">
    <citation type="submission" date="2019-09" db="EMBL/GenBank/DDBJ databases">
        <title>Complete Genome Sequence and Methylome Analysis of free living Spirochaetas.</title>
        <authorList>
            <person name="Leshcheva N."/>
            <person name="Mikheeva N."/>
        </authorList>
    </citation>
    <scope>NUCLEOTIDE SEQUENCE [LARGE SCALE GENOMIC DNA]</scope>
    <source>
        <strain evidence="1 2">P</strain>
    </source>
</reference>
<dbReference type="PANTHER" id="PTHR12521:SF0">
    <property type="entry name" value="ADP-RIBOSE GLYCOHYDROLASE OARD1"/>
    <property type="match status" value="1"/>
</dbReference>
<accession>A0A5C1QF16</accession>
<dbReference type="KEGG" id="sper:EW093_13110"/>
<gene>
    <name evidence="1" type="ORF">EW093_13110</name>
</gene>
<reference evidence="1 2" key="1">
    <citation type="submission" date="2019-02" db="EMBL/GenBank/DDBJ databases">
        <authorList>
            <person name="Fomenkov A."/>
            <person name="Dubinina G."/>
            <person name="Grabovich M."/>
            <person name="Vincze T."/>
            <person name="Roberts R.J."/>
        </authorList>
    </citation>
    <scope>NUCLEOTIDE SEQUENCE [LARGE SCALE GENOMIC DNA]</scope>
    <source>
        <strain evidence="1 2">P</strain>
    </source>
</reference>
<evidence type="ECO:0000313" key="2">
    <source>
        <dbReference type="Proteomes" id="UP000323824"/>
    </source>
</evidence>
<keyword evidence="2" id="KW-1185">Reference proteome</keyword>
<dbReference type="EMBL" id="CP035807">
    <property type="protein sequence ID" value="QEN05609.1"/>
    <property type="molecule type" value="Genomic_DNA"/>
</dbReference>
<dbReference type="GO" id="GO:0140291">
    <property type="term" value="P:peptidyl-glutamate ADP-deribosylation"/>
    <property type="evidence" value="ECO:0007669"/>
    <property type="project" value="TreeGrafter"/>
</dbReference>
<dbReference type="PANTHER" id="PTHR12521">
    <property type="entry name" value="PROTEIN C6ORF130"/>
    <property type="match status" value="1"/>
</dbReference>
<organism evidence="1 2">
    <name type="scientific">Thiospirochaeta perfilievii</name>
    <dbReference type="NCBI Taxonomy" id="252967"/>
    <lineage>
        <taxon>Bacteria</taxon>
        <taxon>Pseudomonadati</taxon>
        <taxon>Spirochaetota</taxon>
        <taxon>Spirochaetia</taxon>
        <taxon>Spirochaetales</taxon>
        <taxon>Spirochaetaceae</taxon>
        <taxon>Thiospirochaeta</taxon>
    </lineage>
</organism>